<dbReference type="OrthoDB" id="19742at2759"/>
<dbReference type="GO" id="GO:0003723">
    <property type="term" value="F:RNA binding"/>
    <property type="evidence" value="ECO:0007669"/>
    <property type="project" value="InterPro"/>
</dbReference>
<comment type="caution">
    <text evidence="3">The sequence shown here is derived from an EMBL/GenBank/DDBJ whole genome shotgun (WGS) entry which is preliminary data.</text>
</comment>
<keyword evidence="1" id="KW-0472">Membrane</keyword>
<protein>
    <submittedName>
        <fullName evidence="3">Embryonic polyadenylate-binding protein</fullName>
    </submittedName>
</protein>
<feature type="transmembrane region" description="Helical" evidence="1">
    <location>
        <begin position="257"/>
        <end position="279"/>
    </location>
</feature>
<dbReference type="InterPro" id="IPR029071">
    <property type="entry name" value="Ubiquitin-like_domsf"/>
</dbReference>
<feature type="transmembrane region" description="Helical" evidence="1">
    <location>
        <begin position="216"/>
        <end position="236"/>
    </location>
</feature>
<gene>
    <name evidence="3" type="primary">epabp</name>
    <name evidence="3" type="ORF">AK812_SmicGene35863</name>
</gene>
<keyword evidence="1" id="KW-1133">Transmembrane helix</keyword>
<dbReference type="Pfam" id="PF00658">
    <property type="entry name" value="MLLE"/>
    <property type="match status" value="1"/>
</dbReference>
<dbReference type="Proteomes" id="UP000186817">
    <property type="component" value="Unassembled WGS sequence"/>
</dbReference>
<organism evidence="3 4">
    <name type="scientific">Symbiodinium microadriaticum</name>
    <name type="common">Dinoflagellate</name>
    <name type="synonym">Zooxanthella microadriatica</name>
    <dbReference type="NCBI Taxonomy" id="2951"/>
    <lineage>
        <taxon>Eukaryota</taxon>
        <taxon>Sar</taxon>
        <taxon>Alveolata</taxon>
        <taxon>Dinophyceae</taxon>
        <taxon>Suessiales</taxon>
        <taxon>Symbiodiniaceae</taxon>
        <taxon>Symbiodinium</taxon>
    </lineage>
</organism>
<dbReference type="SUPFAM" id="SSF54236">
    <property type="entry name" value="Ubiquitin-like"/>
    <property type="match status" value="1"/>
</dbReference>
<evidence type="ECO:0000259" key="2">
    <source>
        <dbReference type="PROSITE" id="PS51309"/>
    </source>
</evidence>
<evidence type="ECO:0000256" key="1">
    <source>
        <dbReference type="SAM" id="Phobius"/>
    </source>
</evidence>
<dbReference type="CDD" id="cd17039">
    <property type="entry name" value="Ubl_ubiquitin_like"/>
    <property type="match status" value="1"/>
</dbReference>
<dbReference type="AlphaFoldDB" id="A0A1Q9CKB4"/>
<sequence>MADQQVLTALNNMLLEHLASAGLEQPILQEVEKAFQASSESLLTSDLTRVYQCGMYGQLVVRVALLTGRECSISVKPWTTVAETKAILATEFGIPHEDHALASNDQVLPGSEAIGKHVSPAGNAHLTLVRLPDARDLCRELFARELDSLPSGPVKKQMIGERLYPKVFKACNYRIRPSVAGKVTGMLLELDNAELLELLESDELVLLRVQQAMRVLGVQFQMGFCLQILVMALATAPLKWHFTSTGGKQSQDAFSKFALVALVLYASGMLCALAVMHGFPKQLDASLPTARLGTEILESAGVLLLATIALCALAPHSHGWIGWAMLVLIQLGRVAHSEPRPGSEIHLCDLYAWAVFIHFVPLTNQSGLFGSN</sequence>
<evidence type="ECO:0000313" key="4">
    <source>
        <dbReference type="Proteomes" id="UP000186817"/>
    </source>
</evidence>
<proteinExistence type="predicted"/>
<evidence type="ECO:0000313" key="3">
    <source>
        <dbReference type="EMBL" id="OLP83369.1"/>
    </source>
</evidence>
<feature type="transmembrane region" description="Helical" evidence="1">
    <location>
        <begin position="299"/>
        <end position="329"/>
    </location>
</feature>
<dbReference type="Gene3D" id="1.10.1900.10">
    <property type="entry name" value="c-terminal domain of poly(a) binding protein"/>
    <property type="match status" value="1"/>
</dbReference>
<dbReference type="PROSITE" id="PS51309">
    <property type="entry name" value="PABC"/>
    <property type="match status" value="1"/>
</dbReference>
<accession>A0A1Q9CKB4</accession>
<keyword evidence="1" id="KW-0812">Transmembrane</keyword>
<dbReference type="InterPro" id="IPR002004">
    <property type="entry name" value="PABP_HYD_C"/>
</dbReference>
<dbReference type="SUPFAM" id="SSF63570">
    <property type="entry name" value="PABC (PABP) domain"/>
    <property type="match status" value="1"/>
</dbReference>
<name>A0A1Q9CKB4_SYMMI</name>
<reference evidence="3 4" key="1">
    <citation type="submission" date="2016-02" db="EMBL/GenBank/DDBJ databases">
        <title>Genome analysis of coral dinoflagellate symbionts highlights evolutionary adaptations to a symbiotic lifestyle.</title>
        <authorList>
            <person name="Aranda M."/>
            <person name="Li Y."/>
            <person name="Liew Y.J."/>
            <person name="Baumgarten S."/>
            <person name="Simakov O."/>
            <person name="Wilson M."/>
            <person name="Piel J."/>
            <person name="Ashoor H."/>
            <person name="Bougouffa S."/>
            <person name="Bajic V.B."/>
            <person name="Ryu T."/>
            <person name="Ravasi T."/>
            <person name="Bayer T."/>
            <person name="Micklem G."/>
            <person name="Kim H."/>
            <person name="Bhak J."/>
            <person name="Lajeunesse T.C."/>
            <person name="Voolstra C.R."/>
        </authorList>
    </citation>
    <scope>NUCLEOTIDE SEQUENCE [LARGE SCALE GENOMIC DNA]</scope>
    <source>
        <strain evidence="3 4">CCMP2467</strain>
    </source>
</reference>
<keyword evidence="4" id="KW-1185">Reference proteome</keyword>
<dbReference type="EMBL" id="LSRX01001120">
    <property type="protein sequence ID" value="OLP83369.1"/>
    <property type="molecule type" value="Genomic_DNA"/>
</dbReference>
<dbReference type="InterPro" id="IPR036053">
    <property type="entry name" value="PABP-dom"/>
</dbReference>
<dbReference type="SMART" id="SM00517">
    <property type="entry name" value="PolyA"/>
    <property type="match status" value="1"/>
</dbReference>
<feature type="domain" description="PABC" evidence="2">
    <location>
        <begin position="139"/>
        <end position="221"/>
    </location>
</feature>